<evidence type="ECO:0000313" key="1">
    <source>
        <dbReference type="EMBL" id="MBC5621433.1"/>
    </source>
</evidence>
<evidence type="ECO:0000313" key="2">
    <source>
        <dbReference type="Proteomes" id="UP000646484"/>
    </source>
</evidence>
<dbReference type="SUPFAM" id="SSF103515">
    <property type="entry name" value="Autotransporter"/>
    <property type="match status" value="1"/>
</dbReference>
<gene>
    <name evidence="1" type="ORF">H8S64_10025</name>
</gene>
<sequence>MKKHASHHITTWVGIGLLLLLTVTTTQAQRHVAIKTNLLHAATATPNFGIEFAVHPRLTVDLWGAYNLVDFKGNTSLRHYLFQPELRYWFCRTFEGHFAGVHALVGRFDIGGVSFIKSLKNYHYRGPLFGAGVTYGYHWVVGKRWGVEAAFGLGYIRLRYDKYQCSGCADIKARYKRDYFGPTKAAVTLMFFIN</sequence>
<reference evidence="1 2" key="1">
    <citation type="submission" date="2020-08" db="EMBL/GenBank/DDBJ databases">
        <title>Genome public.</title>
        <authorList>
            <person name="Liu C."/>
            <person name="Sun Q."/>
        </authorList>
    </citation>
    <scope>NUCLEOTIDE SEQUENCE [LARGE SCALE GENOMIC DNA]</scope>
    <source>
        <strain evidence="1 2">NSJ-56</strain>
    </source>
</reference>
<name>A0ABR7D0I1_9BACT</name>
<dbReference type="EMBL" id="JACOOH010000004">
    <property type="protein sequence ID" value="MBC5621433.1"/>
    <property type="molecule type" value="Genomic_DNA"/>
</dbReference>
<organism evidence="1 2">
    <name type="scientific">Butyricimonas hominis</name>
    <dbReference type="NCBI Taxonomy" id="2763032"/>
    <lineage>
        <taxon>Bacteria</taxon>
        <taxon>Pseudomonadati</taxon>
        <taxon>Bacteroidota</taxon>
        <taxon>Bacteroidia</taxon>
        <taxon>Bacteroidales</taxon>
        <taxon>Odoribacteraceae</taxon>
        <taxon>Butyricimonas</taxon>
    </lineage>
</organism>
<protein>
    <submittedName>
        <fullName evidence="1">DUF3575 domain-containing protein</fullName>
    </submittedName>
</protein>
<dbReference type="Pfam" id="PF12099">
    <property type="entry name" value="DUF3575"/>
    <property type="match status" value="1"/>
</dbReference>
<dbReference type="Proteomes" id="UP000646484">
    <property type="component" value="Unassembled WGS sequence"/>
</dbReference>
<comment type="caution">
    <text evidence="1">The sequence shown here is derived from an EMBL/GenBank/DDBJ whole genome shotgun (WGS) entry which is preliminary data.</text>
</comment>
<dbReference type="InterPro" id="IPR021958">
    <property type="entry name" value="DUF3575"/>
</dbReference>
<dbReference type="RefSeq" id="WP_186975969.1">
    <property type="nucleotide sequence ID" value="NZ_JACOOH010000004.1"/>
</dbReference>
<accession>A0ABR7D0I1</accession>
<dbReference type="InterPro" id="IPR036709">
    <property type="entry name" value="Autotransporte_beta_dom_sf"/>
</dbReference>
<keyword evidence="2" id="KW-1185">Reference proteome</keyword>
<proteinExistence type="predicted"/>